<evidence type="ECO:0000256" key="6">
    <source>
        <dbReference type="RuleBase" id="RU362017"/>
    </source>
</evidence>
<dbReference type="InterPro" id="IPR000362">
    <property type="entry name" value="Fumarate_lyase_fam"/>
</dbReference>
<evidence type="ECO:0000256" key="3">
    <source>
        <dbReference type="ARBA" id="ARBA00016146"/>
    </source>
</evidence>
<evidence type="ECO:0000256" key="1">
    <source>
        <dbReference type="ARBA" id="ARBA00005596"/>
    </source>
</evidence>
<name>A0A1M7Z3D9_9VIBR</name>
<dbReference type="InterPro" id="IPR022761">
    <property type="entry name" value="Fumarate_lyase_N"/>
</dbReference>
<dbReference type="STRING" id="1117707.VQ7734_05119"/>
<evidence type="ECO:0000256" key="2">
    <source>
        <dbReference type="ARBA" id="ARBA00012992"/>
    </source>
</evidence>
<dbReference type="CDD" id="cd01357">
    <property type="entry name" value="Aspartase"/>
    <property type="match status" value="1"/>
</dbReference>
<keyword evidence="10" id="KW-1185">Reference proteome</keyword>
<keyword evidence="4 6" id="KW-0456">Lyase</keyword>
<evidence type="ECO:0000259" key="7">
    <source>
        <dbReference type="Pfam" id="PF00206"/>
    </source>
</evidence>
<dbReference type="Pfam" id="PF10415">
    <property type="entry name" value="FumaraseC_C"/>
    <property type="match status" value="1"/>
</dbReference>
<proteinExistence type="inferred from homology"/>
<evidence type="ECO:0000313" key="9">
    <source>
        <dbReference type="EMBL" id="SHO59335.1"/>
    </source>
</evidence>
<dbReference type="InterPro" id="IPR051546">
    <property type="entry name" value="Aspartate_Ammonia-Lyase"/>
</dbReference>
<evidence type="ECO:0000259" key="8">
    <source>
        <dbReference type="Pfam" id="PF10415"/>
    </source>
</evidence>
<dbReference type="EC" id="4.3.1.1" evidence="2 5"/>
<dbReference type="NCBIfam" id="NF008909">
    <property type="entry name" value="PRK12273.1"/>
    <property type="match status" value="1"/>
</dbReference>
<dbReference type="SUPFAM" id="SSF48557">
    <property type="entry name" value="L-aspartase-like"/>
    <property type="match status" value="1"/>
</dbReference>
<dbReference type="OrthoDB" id="9802809at2"/>
<dbReference type="GO" id="GO:0005829">
    <property type="term" value="C:cytosol"/>
    <property type="evidence" value="ECO:0007669"/>
    <property type="project" value="TreeGrafter"/>
</dbReference>
<organism evidence="9 10">
    <name type="scientific">Vibrio quintilis</name>
    <dbReference type="NCBI Taxonomy" id="1117707"/>
    <lineage>
        <taxon>Bacteria</taxon>
        <taxon>Pseudomonadati</taxon>
        <taxon>Pseudomonadota</taxon>
        <taxon>Gammaproteobacteria</taxon>
        <taxon>Vibrionales</taxon>
        <taxon>Vibrionaceae</taxon>
        <taxon>Vibrio</taxon>
    </lineage>
</organism>
<feature type="domain" description="Fumarase C C-terminal" evidence="8">
    <location>
        <begin position="414"/>
        <end position="467"/>
    </location>
</feature>
<accession>A0A1M7Z3D9</accession>
<dbReference type="RefSeq" id="WP_073586723.1">
    <property type="nucleotide sequence ID" value="NZ_AP024898.1"/>
</dbReference>
<dbReference type="Gene3D" id="1.10.40.30">
    <property type="entry name" value="Fumarase/aspartase (C-terminal domain)"/>
    <property type="match status" value="1"/>
</dbReference>
<feature type="domain" description="Fumarate lyase N-terminal" evidence="7">
    <location>
        <begin position="17"/>
        <end position="348"/>
    </location>
</feature>
<dbReference type="InterPro" id="IPR008948">
    <property type="entry name" value="L-Aspartase-like"/>
</dbReference>
<dbReference type="AlphaFoldDB" id="A0A1M7Z3D9"/>
<dbReference type="Gene3D" id="1.20.200.10">
    <property type="entry name" value="Fumarase/aspartase (Central domain)"/>
    <property type="match status" value="1"/>
</dbReference>
<protein>
    <recommendedName>
        <fullName evidence="3 5">Aspartate ammonia-lyase</fullName>
        <shortName evidence="6">Aspartase</shortName>
        <ecNumber evidence="2 5">4.3.1.1</ecNumber>
    </recommendedName>
</protein>
<dbReference type="InterPro" id="IPR004708">
    <property type="entry name" value="ApsA"/>
</dbReference>
<dbReference type="InterPro" id="IPR024083">
    <property type="entry name" value="Fumarase/histidase_N"/>
</dbReference>
<dbReference type="PANTHER" id="PTHR42696">
    <property type="entry name" value="ASPARTATE AMMONIA-LYASE"/>
    <property type="match status" value="1"/>
</dbReference>
<sequence length="476" mass="51647">MSGISNDIRVEEDLLGQRDLPASAYYGIHTLRASENFNISSTTVSDIPELVRGMVFTKKAAAKANMELGTIPEDIGQYIMQACDLMLSTGKGMDQFISDVYQGGAGTSVNMNANEVIANIALELKGCAKGAYHIIHPNDHINKSQSTNCAYPTGFRIAVYNSIIHMLDSVEHLRSVLNHKSVEYKDILKMGRTQLQDAVPMTVGQEFHAFSTLLKEEEKNLKHTAALLLEVNLGATAIGTGLNAVDGYQALAVKYLAEFTGLNCEPAEDLIEATSDCGAYVMVHAALKRLAVKLSKMCNDLRLLSSGPRTGLNEINLPEMQAGSSIMPAKVNPVIPEVVNQVCFKVIGNDTTVTFAAEAGQLQLNVMEPVIGQAVFESISLLSNACTNLADKCIHGITVNKEVCENFVLNSIGIVTYLNPLIGHHEGDIIGKICAETGQSVRDVALSRKLLSEEKLDEIFSVRNLMHPKYTAALYK</sequence>
<evidence type="ECO:0000256" key="5">
    <source>
        <dbReference type="NCBIfam" id="TIGR00839"/>
    </source>
</evidence>
<dbReference type="InterPro" id="IPR018951">
    <property type="entry name" value="Fumarase_C_C"/>
</dbReference>
<reference evidence="10" key="1">
    <citation type="submission" date="2016-12" db="EMBL/GenBank/DDBJ databases">
        <authorList>
            <person name="Rodrigo-Torres L."/>
            <person name="Arahal R.D."/>
            <person name="Lucena T."/>
        </authorList>
    </citation>
    <scope>NUCLEOTIDE SEQUENCE [LARGE SCALE GENOMIC DNA]</scope>
</reference>
<dbReference type="PRINTS" id="PR00149">
    <property type="entry name" value="FUMRATELYASE"/>
</dbReference>
<dbReference type="Proteomes" id="UP000184600">
    <property type="component" value="Unassembled WGS sequence"/>
</dbReference>
<comment type="catalytic activity">
    <reaction evidence="6">
        <text>L-aspartate = fumarate + NH4(+)</text>
        <dbReference type="Rhea" id="RHEA:16601"/>
        <dbReference type="ChEBI" id="CHEBI:28938"/>
        <dbReference type="ChEBI" id="CHEBI:29806"/>
        <dbReference type="ChEBI" id="CHEBI:29991"/>
        <dbReference type="EC" id="4.3.1.1"/>
    </reaction>
</comment>
<gene>
    <name evidence="9" type="primary">aspA_1</name>
    <name evidence="9" type="ORF">VQ7734_05119</name>
</gene>
<dbReference type="GO" id="GO:0006099">
    <property type="term" value="P:tricarboxylic acid cycle"/>
    <property type="evidence" value="ECO:0007669"/>
    <property type="project" value="InterPro"/>
</dbReference>
<dbReference type="PROSITE" id="PS00163">
    <property type="entry name" value="FUMARATE_LYASES"/>
    <property type="match status" value="1"/>
</dbReference>
<dbReference type="PANTHER" id="PTHR42696:SF2">
    <property type="entry name" value="ASPARTATE AMMONIA-LYASE"/>
    <property type="match status" value="1"/>
</dbReference>
<dbReference type="FunFam" id="1.10.275.10:FF:000001">
    <property type="entry name" value="Fumarate hydratase, mitochondrial"/>
    <property type="match status" value="1"/>
</dbReference>
<dbReference type="FunFam" id="1.20.200.10:FF:000001">
    <property type="entry name" value="Fumarate hydratase, mitochondrial"/>
    <property type="match status" value="1"/>
</dbReference>
<dbReference type="InterPro" id="IPR020557">
    <property type="entry name" value="Fumarate_lyase_CS"/>
</dbReference>
<dbReference type="GO" id="GO:0008797">
    <property type="term" value="F:aspartate ammonia-lyase activity"/>
    <property type="evidence" value="ECO:0007669"/>
    <property type="project" value="UniProtKB-UniRule"/>
</dbReference>
<evidence type="ECO:0000313" key="10">
    <source>
        <dbReference type="Proteomes" id="UP000184600"/>
    </source>
</evidence>
<dbReference type="NCBIfam" id="TIGR00839">
    <property type="entry name" value="aspA"/>
    <property type="match status" value="1"/>
</dbReference>
<dbReference type="GO" id="GO:0006531">
    <property type="term" value="P:aspartate metabolic process"/>
    <property type="evidence" value="ECO:0007669"/>
    <property type="project" value="InterPro"/>
</dbReference>
<comment type="similarity">
    <text evidence="1 6">Belongs to the class-II fumarase/aspartase family. Aspartase subfamily.</text>
</comment>
<evidence type="ECO:0000256" key="4">
    <source>
        <dbReference type="ARBA" id="ARBA00023239"/>
    </source>
</evidence>
<dbReference type="EMBL" id="FRFG01000124">
    <property type="protein sequence ID" value="SHO59335.1"/>
    <property type="molecule type" value="Genomic_DNA"/>
</dbReference>
<dbReference type="Gene3D" id="1.10.275.10">
    <property type="entry name" value="Fumarase/aspartase (N-terminal domain)"/>
    <property type="match status" value="1"/>
</dbReference>
<dbReference type="Pfam" id="PF00206">
    <property type="entry name" value="Lyase_1"/>
    <property type="match status" value="1"/>
</dbReference>